<dbReference type="PROSITE" id="PS50889">
    <property type="entry name" value="S4"/>
    <property type="match status" value="1"/>
</dbReference>
<dbReference type="InterPro" id="IPR040591">
    <property type="entry name" value="RqcP2_RBD"/>
</dbReference>
<evidence type="ECO:0000259" key="2">
    <source>
        <dbReference type="SMART" id="SM00363"/>
    </source>
</evidence>
<dbReference type="InterPro" id="IPR002942">
    <property type="entry name" value="S4_RNA-bd"/>
</dbReference>
<sequence length="265" mass="30260">MDRVDKRYVHFLPEERPFLARVEDWLNAVEKNRQVCTPFLDPRQVYILESLARARGVEVFFSGGHEHAERKRAILAPWPLGELTEEDFGMVLVEARLPLRHAGAVSHRHFLGSLLNLGLKREKFGDLWIVCRGDQKGAQVIMAEEVTDYVLMHWLKVGNHPIRADKVPWTDLLPPKVQMEELTITLPSLRLDAFVSEVCRISRAKAAQLVREKEVKVNWKVEAEASATLQAGDLVSVRRYGRFTLLSIAGENRRGRLRLVVGKTV</sequence>
<dbReference type="Proteomes" id="UP000196475">
    <property type="component" value="Unassembled WGS sequence"/>
</dbReference>
<dbReference type="PANTHER" id="PTHR13633">
    <property type="entry name" value="MITOCHONDRIAL TRANSCRIPTION RESCUE FACTOR 1"/>
    <property type="match status" value="1"/>
</dbReference>
<dbReference type="Gene3D" id="3.30.70.330">
    <property type="match status" value="1"/>
</dbReference>
<dbReference type="PANTHER" id="PTHR13633:SF3">
    <property type="entry name" value="MITOCHONDRIAL TRANSCRIPTION RESCUE FACTOR 1"/>
    <property type="match status" value="1"/>
</dbReference>
<evidence type="ECO:0000313" key="4">
    <source>
        <dbReference type="Proteomes" id="UP000196475"/>
    </source>
</evidence>
<dbReference type="Pfam" id="PF01479">
    <property type="entry name" value="S4"/>
    <property type="match status" value="1"/>
</dbReference>
<dbReference type="Pfam" id="PF21278">
    <property type="entry name" value="YlmH_1st"/>
    <property type="match status" value="1"/>
</dbReference>
<comment type="caution">
    <text evidence="3">The sequence shown here is derived from an EMBL/GenBank/DDBJ whole genome shotgun (WGS) entry which is preliminary data.</text>
</comment>
<dbReference type="InterPro" id="IPR036986">
    <property type="entry name" value="S4_RNA-bd_sf"/>
</dbReference>
<feature type="domain" description="RNA-binding S4" evidence="2">
    <location>
        <begin position="189"/>
        <end position="254"/>
    </location>
</feature>
<keyword evidence="1" id="KW-0694">RNA-binding</keyword>
<proteinExistence type="predicted"/>
<gene>
    <name evidence="3" type="ORF">BAA01_13115</name>
</gene>
<dbReference type="EMBL" id="LZRT01000070">
    <property type="protein sequence ID" value="OUM87785.1"/>
    <property type="molecule type" value="Genomic_DNA"/>
</dbReference>
<dbReference type="CDD" id="cd00165">
    <property type="entry name" value="S4"/>
    <property type="match status" value="1"/>
</dbReference>
<dbReference type="GO" id="GO:0003723">
    <property type="term" value="F:RNA binding"/>
    <property type="evidence" value="ECO:0007669"/>
    <property type="project" value="UniProtKB-KW"/>
</dbReference>
<dbReference type="Gene3D" id="3.10.290.10">
    <property type="entry name" value="RNA-binding S4 domain"/>
    <property type="match status" value="1"/>
</dbReference>
<dbReference type="SUPFAM" id="SSF55174">
    <property type="entry name" value="Alpha-L RNA-binding motif"/>
    <property type="match status" value="1"/>
</dbReference>
<dbReference type="InterPro" id="IPR048443">
    <property type="entry name" value="RqcP2_N"/>
</dbReference>
<evidence type="ECO:0000256" key="1">
    <source>
        <dbReference type="PROSITE-ProRule" id="PRU00182"/>
    </source>
</evidence>
<organism evidence="3 4">
    <name type="scientific">Bacillus thermozeamaize</name>
    <dbReference type="NCBI Taxonomy" id="230954"/>
    <lineage>
        <taxon>Bacteria</taxon>
        <taxon>Bacillati</taxon>
        <taxon>Bacillota</taxon>
        <taxon>Bacilli</taxon>
        <taxon>Bacillales</taxon>
        <taxon>Bacillaceae</taxon>
        <taxon>Bacillus</taxon>
    </lineage>
</organism>
<dbReference type="AlphaFoldDB" id="A0A1Y3PK65"/>
<dbReference type="Gene3D" id="3.30.1370.160">
    <property type="match status" value="1"/>
</dbReference>
<dbReference type="Pfam" id="PF17774">
    <property type="entry name" value="YlmH_RBD"/>
    <property type="match status" value="1"/>
</dbReference>
<dbReference type="SMART" id="SM00363">
    <property type="entry name" value="S4"/>
    <property type="match status" value="1"/>
</dbReference>
<name>A0A1Y3PK65_9BACI</name>
<evidence type="ECO:0000313" key="3">
    <source>
        <dbReference type="EMBL" id="OUM87785.1"/>
    </source>
</evidence>
<reference evidence="4" key="1">
    <citation type="submission" date="2016-06" db="EMBL/GenBank/DDBJ databases">
        <authorList>
            <person name="Nascimento L."/>
            <person name="Pereira R.V."/>
            <person name="Martins L.F."/>
            <person name="Quaggio R.B."/>
            <person name="Silva A.M."/>
            <person name="Setubal J.C."/>
        </authorList>
    </citation>
    <scope>NUCLEOTIDE SEQUENCE [LARGE SCALE GENOMIC DNA]</scope>
</reference>
<accession>A0A1Y3PK65</accession>
<protein>
    <recommendedName>
        <fullName evidence="2">RNA-binding S4 domain-containing protein</fullName>
    </recommendedName>
</protein>
<dbReference type="InterPro" id="IPR012677">
    <property type="entry name" value="Nucleotide-bd_a/b_plait_sf"/>
</dbReference>